<proteinExistence type="predicted"/>
<organism evidence="1">
    <name type="scientific">hot springs metagenome</name>
    <dbReference type="NCBI Taxonomy" id="433727"/>
    <lineage>
        <taxon>unclassified sequences</taxon>
        <taxon>metagenomes</taxon>
        <taxon>ecological metagenomes</taxon>
    </lineage>
</organism>
<dbReference type="AlphaFoldDB" id="A0A5J4KX67"/>
<comment type="caution">
    <text evidence="1">The sequence shown here is derived from an EMBL/GenBank/DDBJ whole genome shotgun (WGS) entry which is preliminary data.</text>
</comment>
<accession>A0A5J4KX67</accession>
<reference evidence="1" key="1">
    <citation type="submission" date="2019-10" db="EMBL/GenBank/DDBJ databases">
        <title>Metagenomic sequencing of thiosulfate-disproportionating enrichment culture.</title>
        <authorList>
            <person name="Umezawa K."/>
            <person name="Kojima H."/>
            <person name="Fukui M."/>
        </authorList>
    </citation>
    <scope>NUCLEOTIDE SEQUENCE</scope>
    <source>
        <strain evidence="1">45J</strain>
    </source>
</reference>
<evidence type="ECO:0000313" key="1">
    <source>
        <dbReference type="EMBL" id="GER92555.1"/>
    </source>
</evidence>
<protein>
    <submittedName>
        <fullName evidence="1">Uncharacterized protein</fullName>
    </submittedName>
</protein>
<gene>
    <name evidence="1" type="ORF">A45J_0271</name>
</gene>
<name>A0A5J4KX67_9ZZZZ</name>
<sequence length="39" mass="4918">MIFIKNRVCQEKNAFFLKFLYYVVDFYEKYYILGRLRGQ</sequence>
<dbReference type="EMBL" id="BLAB01000001">
    <property type="protein sequence ID" value="GER92555.1"/>
    <property type="molecule type" value="Genomic_DNA"/>
</dbReference>